<dbReference type="SUPFAM" id="SSF48264">
    <property type="entry name" value="Cytochrome P450"/>
    <property type="match status" value="1"/>
</dbReference>
<dbReference type="InterPro" id="IPR001128">
    <property type="entry name" value="Cyt_P450"/>
</dbReference>
<keyword evidence="3" id="KW-0479">Metal-binding</keyword>
<evidence type="ECO:0000256" key="1">
    <source>
        <dbReference type="ARBA" id="ARBA00010617"/>
    </source>
</evidence>
<dbReference type="InterPro" id="IPR036396">
    <property type="entry name" value="Cyt_P450_sf"/>
</dbReference>
<evidence type="ECO:0000313" key="7">
    <source>
        <dbReference type="EMBL" id="BAF08038.2"/>
    </source>
</evidence>
<reference evidence="8" key="2">
    <citation type="journal article" date="2008" name="Nucleic Acids Res.">
        <title>The rice annotation project database (RAP-DB): 2008 update.</title>
        <authorList>
            <consortium name="The rice annotation project (RAP)"/>
        </authorList>
    </citation>
    <scope>GENOME REANNOTATION</scope>
    <source>
        <strain evidence="8">cv. Nipponbare</strain>
    </source>
</reference>
<evidence type="ECO:0000256" key="2">
    <source>
        <dbReference type="ARBA" id="ARBA00022692"/>
    </source>
</evidence>
<dbReference type="GO" id="GO:0020037">
    <property type="term" value="F:heme binding"/>
    <property type="evidence" value="ECO:0007669"/>
    <property type="project" value="InterPro"/>
</dbReference>
<keyword evidence="6" id="KW-0472">Membrane</keyword>
<evidence type="ECO:0000256" key="6">
    <source>
        <dbReference type="SAM" id="Phobius"/>
    </source>
</evidence>
<keyword evidence="4 6" id="KW-1133">Transmembrane helix</keyword>
<accession>Q0E3A0</accession>
<evidence type="ECO:0000256" key="3">
    <source>
        <dbReference type="ARBA" id="ARBA00022723"/>
    </source>
</evidence>
<evidence type="ECO:0000256" key="4">
    <source>
        <dbReference type="ARBA" id="ARBA00022989"/>
    </source>
</evidence>
<reference evidence="7 8" key="1">
    <citation type="journal article" date="2005" name="Nature">
        <title>The map-based sequence of the rice genome.</title>
        <authorList>
            <consortium name="International rice genome sequencing project (IRGSP)"/>
            <person name="Matsumoto T."/>
            <person name="Wu J."/>
            <person name="Kanamori H."/>
            <person name="Katayose Y."/>
            <person name="Fujisawa M."/>
            <person name="Namiki N."/>
            <person name="Mizuno H."/>
            <person name="Yamamoto K."/>
            <person name="Antonio B.A."/>
            <person name="Baba T."/>
            <person name="Sakata K."/>
            <person name="Nagamura Y."/>
            <person name="Aoki H."/>
            <person name="Arikawa K."/>
            <person name="Arita K."/>
            <person name="Bito T."/>
            <person name="Chiden Y."/>
            <person name="Fujitsuka N."/>
            <person name="Fukunaka R."/>
            <person name="Hamada M."/>
            <person name="Harada C."/>
            <person name="Hayashi A."/>
            <person name="Hijishita S."/>
            <person name="Honda M."/>
            <person name="Hosokawa S."/>
            <person name="Ichikawa Y."/>
            <person name="Idonuma A."/>
            <person name="Iijima M."/>
            <person name="Ikeda M."/>
            <person name="Ikeno M."/>
            <person name="Ito K."/>
            <person name="Ito S."/>
            <person name="Ito T."/>
            <person name="Ito Y."/>
            <person name="Ito Y."/>
            <person name="Iwabuchi A."/>
            <person name="Kamiya K."/>
            <person name="Karasawa W."/>
            <person name="Kurita K."/>
            <person name="Katagiri S."/>
            <person name="Kikuta A."/>
            <person name="Kobayashi H."/>
            <person name="Kobayashi N."/>
            <person name="Machita K."/>
            <person name="Maehara T."/>
            <person name="Masukawa M."/>
            <person name="Mizubayashi T."/>
            <person name="Mukai Y."/>
            <person name="Nagasaki H."/>
            <person name="Nagata Y."/>
            <person name="Naito S."/>
            <person name="Nakashima M."/>
            <person name="Nakama Y."/>
            <person name="Nakamichi Y."/>
            <person name="Nakamura M."/>
            <person name="Meguro A."/>
            <person name="Negishi M."/>
            <person name="Ohta I."/>
            <person name="Ohta T."/>
            <person name="Okamoto M."/>
            <person name="Ono N."/>
            <person name="Saji S."/>
            <person name="Sakaguchi M."/>
            <person name="Sakai K."/>
            <person name="Shibata M."/>
            <person name="Shimokawa T."/>
            <person name="Song J."/>
            <person name="Takazaki Y."/>
            <person name="Terasawa K."/>
            <person name="Tsugane M."/>
            <person name="Tsuji K."/>
            <person name="Ueda S."/>
            <person name="Waki K."/>
            <person name="Yamagata H."/>
            <person name="Yamamoto M."/>
            <person name="Yamamoto S."/>
            <person name="Yamane H."/>
            <person name="Yoshiki S."/>
            <person name="Yoshihara R."/>
            <person name="Yukawa K."/>
            <person name="Zhong H."/>
            <person name="Yano M."/>
            <person name="Yuan Q."/>
            <person name="Ouyang S."/>
            <person name="Liu J."/>
            <person name="Jones K.M."/>
            <person name="Gansberger K."/>
            <person name="Moffat K."/>
            <person name="Hill J."/>
            <person name="Bera J."/>
            <person name="Fadrosh D."/>
            <person name="Jin S."/>
            <person name="Johri S."/>
            <person name="Kim M."/>
            <person name="Overton L."/>
            <person name="Reardon M."/>
            <person name="Tsitrin T."/>
            <person name="Vuong H."/>
            <person name="Weaver B."/>
            <person name="Ciecko A."/>
            <person name="Tallon L."/>
            <person name="Jackson J."/>
            <person name="Pai G."/>
            <person name="Aken S.V."/>
            <person name="Utterback T."/>
            <person name="Reidmuller S."/>
            <person name="Feldblyum T."/>
            <person name="Hsiao J."/>
            <person name="Zismann V."/>
            <person name="Iobst S."/>
            <person name="de Vazeille A.R."/>
            <person name="Buell C.R."/>
            <person name="Ying K."/>
            <person name="Li Y."/>
            <person name="Lu T."/>
            <person name="Huang Y."/>
            <person name="Zhao Q."/>
            <person name="Feng Q."/>
            <person name="Zhang L."/>
            <person name="Zhu J."/>
            <person name="Weng Q."/>
            <person name="Mu J."/>
            <person name="Lu Y."/>
            <person name="Fan D."/>
            <person name="Liu Y."/>
            <person name="Guan J."/>
            <person name="Zhang Y."/>
            <person name="Yu S."/>
            <person name="Liu X."/>
            <person name="Zhang Y."/>
            <person name="Hong G."/>
            <person name="Han B."/>
            <person name="Choisne N."/>
            <person name="Demange N."/>
            <person name="Orjeda G."/>
            <person name="Samain S."/>
            <person name="Cattolico L."/>
            <person name="Pelletier E."/>
            <person name="Couloux A."/>
            <person name="Segurens B."/>
            <person name="Wincker P."/>
            <person name="D'Hont A."/>
            <person name="Scarpelli C."/>
            <person name="Weissenbach J."/>
            <person name="Salanoubat M."/>
            <person name="Quetier F."/>
            <person name="Yu Y."/>
            <person name="Kim H.R."/>
            <person name="Rambo T."/>
            <person name="Currie J."/>
            <person name="Collura K."/>
            <person name="Luo M."/>
            <person name="Yang T."/>
            <person name="Ammiraju J.S.S."/>
            <person name="Engler F."/>
            <person name="Soderlund C."/>
            <person name="Wing R.A."/>
            <person name="Palmer L.E."/>
            <person name="de la Bastide M."/>
            <person name="Spiegel L."/>
            <person name="Nascimento L."/>
            <person name="Zutavern T."/>
            <person name="O'Shaughnessy A."/>
            <person name="Dike S."/>
            <person name="Dedhia N."/>
            <person name="Preston R."/>
            <person name="Balija V."/>
            <person name="McCombie W.R."/>
            <person name="Chow T."/>
            <person name="Chen H."/>
            <person name="Chung M."/>
            <person name="Chen C."/>
            <person name="Shaw J."/>
            <person name="Wu H."/>
            <person name="Hsiao K."/>
            <person name="Chao Y."/>
            <person name="Chu M."/>
            <person name="Cheng C."/>
            <person name="Hour A."/>
            <person name="Lee P."/>
            <person name="Lin S."/>
            <person name="Lin Y."/>
            <person name="Liou J."/>
            <person name="Liu S."/>
            <person name="Hsing Y."/>
            <person name="Raghuvanshi S."/>
            <person name="Mohanty A."/>
            <person name="Bharti A.K."/>
            <person name="Gaur A."/>
            <person name="Gupta V."/>
            <person name="Kumar D."/>
            <person name="Ravi V."/>
            <person name="Vij S."/>
            <person name="Kapur A."/>
            <person name="Khurana P."/>
            <person name="Khurana P."/>
            <person name="Khurana J.P."/>
            <person name="Tyagi A.K."/>
            <person name="Gaikwad K."/>
            <person name="Singh A."/>
            <person name="Dalal V."/>
            <person name="Srivastava S."/>
            <person name="Dixit A."/>
            <person name="Pal A.K."/>
            <person name="Ghazi I.A."/>
            <person name="Yadav M."/>
            <person name="Pandit A."/>
            <person name="Bhargava A."/>
            <person name="Sureshbabu K."/>
            <person name="Batra K."/>
            <person name="Sharma T.R."/>
            <person name="Mohapatra T."/>
            <person name="Singh N.K."/>
            <person name="Messing J."/>
            <person name="Nelson A.B."/>
            <person name="Fuks G."/>
            <person name="Kavchok S."/>
            <person name="Keizer G."/>
            <person name="Linton E."/>
            <person name="Llaca V."/>
            <person name="Song R."/>
            <person name="Tanyolac B."/>
            <person name="Young S."/>
            <person name="Ho-Il K."/>
            <person name="Hahn J.H."/>
            <person name="Sangsakoo G."/>
            <person name="Vanavichit A."/>
            <person name="de Mattos Luiz.A.T."/>
            <person name="Zimmer P.D."/>
            <person name="Malone G."/>
            <person name="Dellagostin O."/>
            <person name="de Oliveira A.C."/>
            <person name="Bevan M."/>
            <person name="Bancroft I."/>
            <person name="Minx P."/>
            <person name="Cordum H."/>
            <person name="Wilson R."/>
            <person name="Cheng Z."/>
            <person name="Jin W."/>
            <person name="Jiang J."/>
            <person name="Leong S.A."/>
            <person name="Iwama H."/>
            <person name="Gojobori T."/>
            <person name="Itoh T."/>
            <person name="Niimura Y."/>
            <person name="Fujii Y."/>
            <person name="Habara T."/>
            <person name="Sakai H."/>
            <person name="Sato Y."/>
            <person name="Wilson G."/>
            <person name="Kumar K."/>
            <person name="McCouch S."/>
            <person name="Juretic N."/>
            <person name="Hoen D."/>
            <person name="Wright S."/>
            <person name="Bruskiewich R."/>
            <person name="Bureau T."/>
            <person name="Miyao A."/>
            <person name="Hirochika H."/>
            <person name="Nishikawa T."/>
            <person name="Kadowaki K."/>
            <person name="Sugiura M."/>
            <person name="Burr B."/>
            <person name="Sasaki T."/>
        </authorList>
    </citation>
    <scope>NUCLEOTIDE SEQUENCE [LARGE SCALE GENOMIC DNA]</scope>
    <source>
        <strain evidence="8">cv. Nipponbare</strain>
    </source>
</reference>
<name>Q0E3A0_ORYSJ</name>
<dbReference type="PRINTS" id="PR00463">
    <property type="entry name" value="EP450I"/>
</dbReference>
<dbReference type="GO" id="GO:0005506">
    <property type="term" value="F:iron ion binding"/>
    <property type="evidence" value="ECO:0007669"/>
    <property type="project" value="InterPro"/>
</dbReference>
<dbReference type="PANTHER" id="PTHR47955">
    <property type="entry name" value="CYTOCHROME P450 FAMILY 71 PROTEIN"/>
    <property type="match status" value="1"/>
</dbReference>
<dbReference type="GO" id="GO:0004497">
    <property type="term" value="F:monooxygenase activity"/>
    <property type="evidence" value="ECO:0007669"/>
    <property type="project" value="InterPro"/>
</dbReference>
<dbReference type="GO" id="GO:0016705">
    <property type="term" value="F:oxidoreductase activity, acting on paired donors, with incorporation or reduction of molecular oxygen"/>
    <property type="evidence" value="ECO:0007669"/>
    <property type="project" value="InterPro"/>
</dbReference>
<keyword evidence="2 6" id="KW-0812">Transmembrane</keyword>
<dbReference type="Gene3D" id="1.10.630.10">
    <property type="entry name" value="Cytochrome P450"/>
    <property type="match status" value="1"/>
</dbReference>
<comment type="similarity">
    <text evidence="1">Belongs to the cytochrome P450 family.</text>
</comment>
<dbReference type="PANTHER" id="PTHR47955:SF21">
    <property type="entry name" value="OS06G0642300 PROTEIN"/>
    <property type="match status" value="1"/>
</dbReference>
<evidence type="ECO:0000256" key="5">
    <source>
        <dbReference type="ARBA" id="ARBA00023004"/>
    </source>
</evidence>
<dbReference type="Pfam" id="PF00067">
    <property type="entry name" value="p450"/>
    <property type="match status" value="1"/>
</dbReference>
<keyword evidence="5" id="KW-0408">Iron</keyword>
<dbReference type="EMBL" id="AP008208">
    <property type="protein sequence ID" value="BAF08038.2"/>
    <property type="molecule type" value="Genomic_DNA"/>
</dbReference>
<organism evidence="7 8">
    <name type="scientific">Oryza sativa subsp. japonica</name>
    <name type="common">Rice</name>
    <dbReference type="NCBI Taxonomy" id="39947"/>
    <lineage>
        <taxon>Eukaryota</taxon>
        <taxon>Viridiplantae</taxon>
        <taxon>Streptophyta</taxon>
        <taxon>Embryophyta</taxon>
        <taxon>Tracheophyta</taxon>
        <taxon>Spermatophyta</taxon>
        <taxon>Magnoliopsida</taxon>
        <taxon>Liliopsida</taxon>
        <taxon>Poales</taxon>
        <taxon>Poaceae</taxon>
        <taxon>BOP clade</taxon>
        <taxon>Oryzoideae</taxon>
        <taxon>Oryzeae</taxon>
        <taxon>Oryzinae</taxon>
        <taxon>Oryza</taxon>
        <taxon>Oryza sativa</taxon>
    </lineage>
</organism>
<protein>
    <submittedName>
        <fullName evidence="7">Os02g0186900 protein</fullName>
    </submittedName>
</protein>
<dbReference type="AlphaFoldDB" id="Q0E3A0"/>
<dbReference type="Proteomes" id="UP000000763">
    <property type="component" value="Chromosome 2"/>
</dbReference>
<evidence type="ECO:0000313" key="8">
    <source>
        <dbReference type="Proteomes" id="UP000000763"/>
    </source>
</evidence>
<dbReference type="InterPro" id="IPR002401">
    <property type="entry name" value="Cyt_P450_E_grp-I"/>
</dbReference>
<feature type="transmembrane region" description="Helical" evidence="6">
    <location>
        <begin position="6"/>
        <end position="23"/>
    </location>
</feature>
<proteinExistence type="inferred from homology"/>
<sequence length="330" mass="36017">MAGGAMPLVVLLLATIPLLFFTIKRSAQRRGGGGGGEGRLPPGPWALPVIGHLHHLAGDLPHRALSALARRHGALMLLRLGEVQAVVASSPDAARDIMRTHDAAFASRPLSPMQQLAYGRDAEGVIFAPYGDGWRHLRKICTAELLSARRVQSFRPVREAELGRLLRSVAEATSSSSSASLVNLTELISAFVADSTVRAIIGSRFEHRDAYLRMLQDGLKIVPGMTLPDLFPSSRLALFLSRVPGRIEHHRQGMQRFIDAIIVEHQEKRAAAAANDDDDEDEDFLDVLLKLQKEMGSQHPLTTANIKTVMLVIKLSLSLSQKPSCYLQSP</sequence>
<gene>
    <name evidence="7" type="ordered locus">Os02g0186900</name>
</gene>
<dbReference type="KEGG" id="dosa:Os02g0186900"/>